<evidence type="ECO:0000313" key="3">
    <source>
        <dbReference type="Proteomes" id="UP000005019"/>
    </source>
</evidence>
<dbReference type="eggNOG" id="COG3631">
    <property type="taxonomic scope" value="Bacteria"/>
</dbReference>
<dbReference type="InterPro" id="IPR032710">
    <property type="entry name" value="NTF2-like_dom_sf"/>
</dbReference>
<comment type="caution">
    <text evidence="2">The sequence shown here is derived from an EMBL/GenBank/DDBJ whole genome shotgun (WGS) entry which is preliminary data.</text>
</comment>
<protein>
    <recommendedName>
        <fullName evidence="1">SnoaL-like domain-containing protein</fullName>
    </recommendedName>
</protein>
<dbReference type="Gene3D" id="3.10.450.50">
    <property type="match status" value="1"/>
</dbReference>
<keyword evidence="3" id="KW-1185">Reference proteome</keyword>
<dbReference type="RefSeq" id="WP_008057780.1">
    <property type="nucleotide sequence ID" value="NZ_AFHG01000028.1"/>
</dbReference>
<evidence type="ECO:0000313" key="2">
    <source>
        <dbReference type="EMBL" id="EGK73490.1"/>
    </source>
</evidence>
<sequence length="141" mass="15953">MAAQAALDRLIEAYTSLEPARVPDLAALYADDARFRDPFNDVRGRAAVARIFSHMYSQVDAPRFEVTSSQCVADTAWLEWVMHFEMRGRPQAIVGATRLLFDAQGRVTDHRDYWDAAQELYEKLPLIGSVLRAIRRRLAAG</sequence>
<dbReference type="AlphaFoldDB" id="F5R7N6"/>
<dbReference type="OrthoDB" id="1115105at2"/>
<name>F5R7N6_METUF</name>
<organism evidence="2 3">
    <name type="scientific">Methyloversatilis universalis (strain ATCC BAA-1314 / DSM 25237 / JCM 13912 / CCUG 52030 / FAM5)</name>
    <dbReference type="NCBI Taxonomy" id="1000565"/>
    <lineage>
        <taxon>Bacteria</taxon>
        <taxon>Pseudomonadati</taxon>
        <taxon>Pseudomonadota</taxon>
        <taxon>Betaproteobacteria</taxon>
        <taxon>Nitrosomonadales</taxon>
        <taxon>Sterolibacteriaceae</taxon>
        <taxon>Methyloversatilis</taxon>
    </lineage>
</organism>
<dbReference type="STRING" id="1000565.METUNv1_00117"/>
<dbReference type="EMBL" id="AFHG01000028">
    <property type="protein sequence ID" value="EGK73490.1"/>
    <property type="molecule type" value="Genomic_DNA"/>
</dbReference>
<dbReference type="SUPFAM" id="SSF54427">
    <property type="entry name" value="NTF2-like"/>
    <property type="match status" value="1"/>
</dbReference>
<evidence type="ECO:0000259" key="1">
    <source>
        <dbReference type="Pfam" id="PF12680"/>
    </source>
</evidence>
<proteinExistence type="predicted"/>
<dbReference type="InterPro" id="IPR037401">
    <property type="entry name" value="SnoaL-like"/>
</dbReference>
<reference evidence="2 3" key="1">
    <citation type="journal article" date="2011" name="J. Bacteriol.">
        <title>Genome sequence of Methyloversatilis universalis FAM5T, a methylotrophic representative of the order Rhodocyclales.</title>
        <authorList>
            <person name="Kittichotirat W."/>
            <person name="Good N.M."/>
            <person name="Hall R."/>
            <person name="Bringel F."/>
            <person name="Lajus A."/>
            <person name="Medigue C."/>
            <person name="Smalley N.E."/>
            <person name="Beck D."/>
            <person name="Bumgarner R."/>
            <person name="Vuilleumier S."/>
            <person name="Kalyuzhnaya M.G."/>
        </authorList>
    </citation>
    <scope>NUCLEOTIDE SEQUENCE [LARGE SCALE GENOMIC DNA]</scope>
    <source>
        <strain evidence="3">ATCC BAA-1314 / JCM 13912 / FAM5</strain>
    </source>
</reference>
<dbReference type="Pfam" id="PF12680">
    <property type="entry name" value="SnoaL_2"/>
    <property type="match status" value="1"/>
</dbReference>
<accession>F5R7N6</accession>
<gene>
    <name evidence="2" type="ORF">METUNv1_00117</name>
</gene>
<feature type="domain" description="SnoaL-like" evidence="1">
    <location>
        <begin position="14"/>
        <end position="110"/>
    </location>
</feature>
<dbReference type="Proteomes" id="UP000005019">
    <property type="component" value="Unassembled WGS sequence"/>
</dbReference>